<dbReference type="KEGG" id="dci:113469486"/>
<sequence length="381" mass="41159">MSSNYPEHLNPFATDYDEKFHLKQRLMLSFPSPPPRVRRSNSLRSSPQTPLASPACNRRTVSKFGKTRPAPSPPVKRAPNPPATALTALKVTTEPTQNRTQSPSEITSTQTSSKDATQTSLTSLKNINQTSSKITQSSTDETTPPSQNGTTRSSLKITSTQPSLKDATRTSPKISQLSANESIPPSQNGTIQSSSKITSQPCLKDETSSKITQLSTDETIPPFQNGTAQPSQNGTTQSPQRDTTPSVSPYTAHHSQFKTSQPSTKATPTFVSSDAMESGEISGPFPNSSFSSSQSSPNISASSSVSLASCIATPSPLLNLRPTYQPPLLSAWHLASQPLLLQPLLPFLLTAGHYRRRCPLIVLQCLTCQRRLWEIPSTAET</sequence>
<dbReference type="AlphaFoldDB" id="A0A3Q0J8K1"/>
<evidence type="ECO:0000256" key="1">
    <source>
        <dbReference type="SAM" id="MobiDB-lite"/>
    </source>
</evidence>
<feature type="region of interest" description="Disordered" evidence="1">
    <location>
        <begin position="29"/>
        <end position="296"/>
    </location>
</feature>
<organism evidence="2 3">
    <name type="scientific">Diaphorina citri</name>
    <name type="common">Asian citrus psyllid</name>
    <dbReference type="NCBI Taxonomy" id="121845"/>
    <lineage>
        <taxon>Eukaryota</taxon>
        <taxon>Metazoa</taxon>
        <taxon>Ecdysozoa</taxon>
        <taxon>Arthropoda</taxon>
        <taxon>Hexapoda</taxon>
        <taxon>Insecta</taxon>
        <taxon>Pterygota</taxon>
        <taxon>Neoptera</taxon>
        <taxon>Paraneoptera</taxon>
        <taxon>Hemiptera</taxon>
        <taxon>Sternorrhyncha</taxon>
        <taxon>Psylloidea</taxon>
        <taxon>Psyllidae</taxon>
        <taxon>Diaphorininae</taxon>
        <taxon>Diaphorina</taxon>
    </lineage>
</organism>
<dbReference type="RefSeq" id="XP_026683050.1">
    <property type="nucleotide sequence ID" value="XM_026827249.1"/>
</dbReference>
<dbReference type="GeneID" id="113469486"/>
<name>A0A3Q0J8K1_DIACI</name>
<keyword evidence="2" id="KW-1185">Reference proteome</keyword>
<evidence type="ECO:0000313" key="3">
    <source>
        <dbReference type="RefSeq" id="XP_026683050.1"/>
    </source>
</evidence>
<feature type="compositionally biased region" description="Polar residues" evidence="1">
    <location>
        <begin position="93"/>
        <end position="201"/>
    </location>
</feature>
<gene>
    <name evidence="3" type="primary">LOC113469486</name>
</gene>
<feature type="compositionally biased region" description="Low complexity" evidence="1">
    <location>
        <begin position="281"/>
        <end position="296"/>
    </location>
</feature>
<reference evidence="3" key="1">
    <citation type="submission" date="2025-08" db="UniProtKB">
        <authorList>
            <consortium name="RefSeq"/>
        </authorList>
    </citation>
    <scope>IDENTIFICATION</scope>
</reference>
<dbReference type="PaxDb" id="121845-A0A3Q0J8K1"/>
<feature type="compositionally biased region" description="Polar residues" evidence="1">
    <location>
        <begin position="209"/>
        <end position="272"/>
    </location>
</feature>
<evidence type="ECO:0000313" key="2">
    <source>
        <dbReference type="Proteomes" id="UP000079169"/>
    </source>
</evidence>
<dbReference type="Proteomes" id="UP000079169">
    <property type="component" value="Unplaced"/>
</dbReference>
<protein>
    <submittedName>
        <fullName evidence="3">Mucin-5AC-like</fullName>
    </submittedName>
</protein>
<feature type="compositionally biased region" description="Pro residues" evidence="1">
    <location>
        <begin position="70"/>
        <end position="82"/>
    </location>
</feature>
<proteinExistence type="predicted"/>
<accession>A0A3Q0J8K1</accession>